<keyword evidence="2" id="KW-0812">Transmembrane</keyword>
<evidence type="ECO:0000313" key="5">
    <source>
        <dbReference type="Proteomes" id="UP000298061"/>
    </source>
</evidence>
<feature type="transmembrane region" description="Helical" evidence="2">
    <location>
        <begin position="280"/>
        <end position="304"/>
    </location>
</feature>
<name>A0A4Y9ZXP9_9AGAM</name>
<feature type="transmembrane region" description="Helical" evidence="2">
    <location>
        <begin position="244"/>
        <end position="274"/>
    </location>
</feature>
<evidence type="ECO:0000259" key="3">
    <source>
        <dbReference type="Pfam" id="PF20153"/>
    </source>
</evidence>
<dbReference type="AlphaFoldDB" id="A0A4Y9ZXP9"/>
<reference evidence="4 5" key="1">
    <citation type="submission" date="2019-02" db="EMBL/GenBank/DDBJ databases">
        <title>Genome sequencing of the rare red list fungi Hericium alpestre (H. flagellum).</title>
        <authorList>
            <person name="Buettner E."/>
            <person name="Kellner H."/>
        </authorList>
    </citation>
    <scope>NUCLEOTIDE SEQUENCE [LARGE SCALE GENOMIC DNA]</scope>
    <source>
        <strain evidence="4 5">DSM 108284</strain>
    </source>
</reference>
<keyword evidence="5" id="KW-1185">Reference proteome</keyword>
<dbReference type="EMBL" id="SFCI01000633">
    <property type="protein sequence ID" value="TFY78691.1"/>
    <property type="molecule type" value="Genomic_DNA"/>
</dbReference>
<feature type="region of interest" description="Disordered" evidence="1">
    <location>
        <begin position="1"/>
        <end position="60"/>
    </location>
</feature>
<dbReference type="Pfam" id="PF20153">
    <property type="entry name" value="DUF6535"/>
    <property type="match status" value="1"/>
</dbReference>
<feature type="transmembrane region" description="Helical" evidence="2">
    <location>
        <begin position="191"/>
        <end position="213"/>
    </location>
</feature>
<feature type="domain" description="DUF6535" evidence="3">
    <location>
        <begin position="95"/>
        <end position="273"/>
    </location>
</feature>
<keyword evidence="2" id="KW-0472">Membrane</keyword>
<dbReference type="STRING" id="135208.A0A4Y9ZXP9"/>
<sequence>MPNSEEAAGPGPSGGSAVPQDNSLDGPVVPDNKIDDASRPAIAEAPPGPNTSKILPSFGMRKNRAPPVYLRSGDYEQKYQPDRIEDALGPNARVWHVYLDEAQVFDNNMIEGWRDTIDVLLVFAGLFSAVVTTFVVQTSQNLQPDYSEISALLLSELVGLQRAMAEGQPLASVPLSSKNATSFVAQKSDQWINGLWFTSLALSLATALMSVLVKQWLQYYMTPVSGPIQEQVHVRQFRYTGVKLWHVGGIIGCLPVLMHLALVLFYIGLVVLAVQLDKGIAAAVAIVAGLVYIAYFATNLWAVINK</sequence>
<feature type="transmembrane region" description="Helical" evidence="2">
    <location>
        <begin position="117"/>
        <end position="136"/>
    </location>
</feature>
<accession>A0A4Y9ZXP9</accession>
<proteinExistence type="predicted"/>
<evidence type="ECO:0000256" key="1">
    <source>
        <dbReference type="SAM" id="MobiDB-lite"/>
    </source>
</evidence>
<dbReference type="Proteomes" id="UP000298061">
    <property type="component" value="Unassembled WGS sequence"/>
</dbReference>
<dbReference type="OrthoDB" id="3235960at2759"/>
<gene>
    <name evidence="4" type="ORF">EWM64_g5323</name>
</gene>
<organism evidence="4 5">
    <name type="scientific">Hericium alpestre</name>
    <dbReference type="NCBI Taxonomy" id="135208"/>
    <lineage>
        <taxon>Eukaryota</taxon>
        <taxon>Fungi</taxon>
        <taxon>Dikarya</taxon>
        <taxon>Basidiomycota</taxon>
        <taxon>Agaricomycotina</taxon>
        <taxon>Agaricomycetes</taxon>
        <taxon>Russulales</taxon>
        <taxon>Hericiaceae</taxon>
        <taxon>Hericium</taxon>
    </lineage>
</organism>
<protein>
    <recommendedName>
        <fullName evidence="3">DUF6535 domain-containing protein</fullName>
    </recommendedName>
</protein>
<dbReference type="InterPro" id="IPR045338">
    <property type="entry name" value="DUF6535"/>
</dbReference>
<evidence type="ECO:0000256" key="2">
    <source>
        <dbReference type="SAM" id="Phobius"/>
    </source>
</evidence>
<evidence type="ECO:0000313" key="4">
    <source>
        <dbReference type="EMBL" id="TFY78691.1"/>
    </source>
</evidence>
<feature type="compositionally biased region" description="Low complexity" evidence="1">
    <location>
        <begin position="1"/>
        <end position="10"/>
    </location>
</feature>
<keyword evidence="2" id="KW-1133">Transmembrane helix</keyword>
<comment type="caution">
    <text evidence="4">The sequence shown here is derived from an EMBL/GenBank/DDBJ whole genome shotgun (WGS) entry which is preliminary data.</text>
</comment>